<protein>
    <submittedName>
        <fullName evidence="3">Alpha/beta hydrolase</fullName>
    </submittedName>
</protein>
<accession>A0ABS3WZC9</accession>
<comment type="caution">
    <text evidence="3">The sequence shown here is derived from an EMBL/GenBank/DDBJ whole genome shotgun (WGS) entry which is preliminary data.</text>
</comment>
<dbReference type="EMBL" id="JAFFZN010000024">
    <property type="protein sequence ID" value="MBO8188446.1"/>
    <property type="molecule type" value="Genomic_DNA"/>
</dbReference>
<evidence type="ECO:0000313" key="3">
    <source>
        <dbReference type="EMBL" id="MBO8188446.1"/>
    </source>
</evidence>
<organism evidence="3 4">
    <name type="scientific">Streptomyces spirodelae</name>
    <dbReference type="NCBI Taxonomy" id="2812904"/>
    <lineage>
        <taxon>Bacteria</taxon>
        <taxon>Bacillati</taxon>
        <taxon>Actinomycetota</taxon>
        <taxon>Actinomycetes</taxon>
        <taxon>Kitasatosporales</taxon>
        <taxon>Streptomycetaceae</taxon>
        <taxon>Streptomyces</taxon>
    </lineage>
</organism>
<dbReference type="Gene3D" id="3.40.50.1820">
    <property type="entry name" value="alpha/beta hydrolase"/>
    <property type="match status" value="1"/>
</dbReference>
<feature type="domain" description="AB hydrolase-1" evidence="2">
    <location>
        <begin position="23"/>
        <end position="245"/>
    </location>
</feature>
<dbReference type="Proteomes" id="UP001518976">
    <property type="component" value="Unassembled WGS sequence"/>
</dbReference>
<dbReference type="PANTHER" id="PTHR43194">
    <property type="entry name" value="HYDROLASE ALPHA/BETA FOLD FAMILY"/>
    <property type="match status" value="1"/>
</dbReference>
<dbReference type="Pfam" id="PF00561">
    <property type="entry name" value="Abhydrolase_1"/>
    <property type="match status" value="1"/>
</dbReference>
<dbReference type="GO" id="GO:0016787">
    <property type="term" value="F:hydrolase activity"/>
    <property type="evidence" value="ECO:0007669"/>
    <property type="project" value="UniProtKB-KW"/>
</dbReference>
<reference evidence="3 4" key="1">
    <citation type="submission" date="2021-02" db="EMBL/GenBank/DDBJ databases">
        <title>Streptomyces spirodelae sp. nov., isolated from duckweed.</title>
        <authorList>
            <person name="Saimee Y."/>
            <person name="Duangmal K."/>
        </authorList>
    </citation>
    <scope>NUCLEOTIDE SEQUENCE [LARGE SCALE GENOMIC DNA]</scope>
    <source>
        <strain evidence="3 4">DW4-2</strain>
    </source>
</reference>
<sequence>MDAGVGPGAVVLPAARIGEGPHHVIAVHGWFADRRAYAPVFDVLDRASFSYAVPDLRGYGEARAIPGDWTTGEAAGDILALADALDWERFSLVGHSMGAAVIQRVVLAAPERVRRMVGIAPVPASGVPLRGEQWELFAQAAQRPANRRAIIDLSTGNRRPDAWLDLMVERSLSCTDPGAFRAWLDSWALEDFHEQVRDCRVPVRLVVGDGDPVLSAEVVRTTWLRWYSAAELVEVPAAGHYPLDETPLETVRAVEDFLRAEDGTRDDGLRAEAEPCVEAGPRAEGEPRAEGGVG</sequence>
<dbReference type="InterPro" id="IPR050228">
    <property type="entry name" value="Carboxylesterase_BioH"/>
</dbReference>
<dbReference type="PRINTS" id="PR00111">
    <property type="entry name" value="ABHYDROLASE"/>
</dbReference>
<evidence type="ECO:0000256" key="1">
    <source>
        <dbReference type="SAM" id="MobiDB-lite"/>
    </source>
</evidence>
<gene>
    <name evidence="3" type="ORF">JW592_23675</name>
</gene>
<dbReference type="SUPFAM" id="SSF53474">
    <property type="entry name" value="alpha/beta-Hydrolases"/>
    <property type="match status" value="1"/>
</dbReference>
<name>A0ABS3WZC9_9ACTN</name>
<dbReference type="InterPro" id="IPR029058">
    <property type="entry name" value="AB_hydrolase_fold"/>
</dbReference>
<feature type="compositionally biased region" description="Basic and acidic residues" evidence="1">
    <location>
        <begin position="281"/>
        <end position="294"/>
    </location>
</feature>
<dbReference type="InterPro" id="IPR000073">
    <property type="entry name" value="AB_hydrolase_1"/>
</dbReference>
<dbReference type="RefSeq" id="WP_209267228.1">
    <property type="nucleotide sequence ID" value="NZ_JAFFZN010000024.1"/>
</dbReference>
<feature type="region of interest" description="Disordered" evidence="1">
    <location>
        <begin position="263"/>
        <end position="294"/>
    </location>
</feature>
<evidence type="ECO:0000259" key="2">
    <source>
        <dbReference type="Pfam" id="PF00561"/>
    </source>
</evidence>
<dbReference type="PANTHER" id="PTHR43194:SF2">
    <property type="entry name" value="PEROXISOMAL MEMBRANE PROTEIN LPX1"/>
    <property type="match status" value="1"/>
</dbReference>
<evidence type="ECO:0000313" key="4">
    <source>
        <dbReference type="Proteomes" id="UP001518976"/>
    </source>
</evidence>
<keyword evidence="3" id="KW-0378">Hydrolase</keyword>
<feature type="compositionally biased region" description="Basic and acidic residues" evidence="1">
    <location>
        <begin position="263"/>
        <end position="273"/>
    </location>
</feature>
<proteinExistence type="predicted"/>
<keyword evidence="4" id="KW-1185">Reference proteome</keyword>